<feature type="region of interest" description="Disordered" evidence="1">
    <location>
        <begin position="1"/>
        <end position="127"/>
    </location>
</feature>
<feature type="compositionally biased region" description="Basic and acidic residues" evidence="1">
    <location>
        <begin position="329"/>
        <end position="346"/>
    </location>
</feature>
<feature type="compositionally biased region" description="Basic and acidic residues" evidence="1">
    <location>
        <begin position="95"/>
        <end position="109"/>
    </location>
</feature>
<feature type="compositionally biased region" description="Basic and acidic residues" evidence="1">
    <location>
        <begin position="514"/>
        <end position="530"/>
    </location>
</feature>
<dbReference type="EMBL" id="CADCTU010000170">
    <property type="protein sequence ID" value="CAA9300815.1"/>
    <property type="molecule type" value="Genomic_DNA"/>
</dbReference>
<feature type="region of interest" description="Disordered" evidence="1">
    <location>
        <begin position="545"/>
        <end position="592"/>
    </location>
</feature>
<protein>
    <submittedName>
        <fullName evidence="2">Peptidoglycan D,D-transpeptidase MrdA</fullName>
        <ecNumber evidence="2">3.4.16.4</ecNumber>
    </submittedName>
</protein>
<feature type="non-terminal residue" evidence="2">
    <location>
        <position position="592"/>
    </location>
</feature>
<organism evidence="2">
    <name type="scientific">uncultured Gemmatimonadaceae bacterium</name>
    <dbReference type="NCBI Taxonomy" id="246130"/>
    <lineage>
        <taxon>Bacteria</taxon>
        <taxon>Pseudomonadati</taxon>
        <taxon>Gemmatimonadota</taxon>
        <taxon>Gemmatimonadia</taxon>
        <taxon>Gemmatimonadales</taxon>
        <taxon>Gemmatimonadaceae</taxon>
        <taxon>environmental samples</taxon>
    </lineage>
</organism>
<feature type="compositionally biased region" description="Basic and acidic residues" evidence="1">
    <location>
        <begin position="188"/>
        <end position="200"/>
    </location>
</feature>
<feature type="region of interest" description="Disordered" evidence="1">
    <location>
        <begin position="260"/>
        <end position="292"/>
    </location>
</feature>
<dbReference type="GO" id="GO:0009002">
    <property type="term" value="F:serine-type D-Ala-D-Ala carboxypeptidase activity"/>
    <property type="evidence" value="ECO:0007669"/>
    <property type="project" value="UniProtKB-EC"/>
</dbReference>
<gene>
    <name evidence="2" type="ORF">AVDCRST_MAG11-815</name>
</gene>
<feature type="region of interest" description="Disordered" evidence="1">
    <location>
        <begin position="407"/>
        <end position="426"/>
    </location>
</feature>
<feature type="compositionally biased region" description="Low complexity" evidence="1">
    <location>
        <begin position="575"/>
        <end position="584"/>
    </location>
</feature>
<name>A0A6J4KAZ4_9BACT</name>
<keyword evidence="2" id="KW-0121">Carboxypeptidase</keyword>
<dbReference type="EC" id="3.4.16.4" evidence="2"/>
<feature type="compositionally biased region" description="Basic residues" evidence="1">
    <location>
        <begin position="8"/>
        <end position="30"/>
    </location>
</feature>
<feature type="compositionally biased region" description="Basic and acidic residues" evidence="1">
    <location>
        <begin position="450"/>
        <end position="459"/>
    </location>
</feature>
<feature type="compositionally biased region" description="Basic residues" evidence="1">
    <location>
        <begin position="555"/>
        <end position="572"/>
    </location>
</feature>
<feature type="region of interest" description="Disordered" evidence="1">
    <location>
        <begin position="495"/>
        <end position="530"/>
    </location>
</feature>
<feature type="compositionally biased region" description="Gly residues" evidence="1">
    <location>
        <begin position="504"/>
        <end position="513"/>
    </location>
</feature>
<keyword evidence="2" id="KW-0378">Hydrolase</keyword>
<feature type="region of interest" description="Disordered" evidence="1">
    <location>
        <begin position="438"/>
        <end position="460"/>
    </location>
</feature>
<keyword evidence="2" id="KW-0645">Protease</keyword>
<sequence length="592" mass="64396">ELPPERRRAPRAVRRRLPGRHLRRARRRVLQHAGAPQRRVRPPVRGEPAARAADPRGARDHLRPERSRDRREPAGLLGVGGEPERGLAARRARAARRDDRPQREADRGRRAPLPARAQPADGGARGRALRRGVGARGAPLGVPGARHPVGAEALLPGRRGGGLVHRLHRRDHGERAFVAGLQGVQERAADREGRAREAVRARAPRPRGSAVRRGGRARPARERLGAPWAVDHGAGGRAAAPHEHRPRAPALHRRAVRRLAHRRRHRDGPAHRRGARAAQRAHVRPQPVHRGHPGQLLGLAEHRRAPPAVQQGDPGALPPGVHLEARHVGDRDAGEARPPRGADGRPVHRRLPVRQPLLPLLGQAGARQREPHARHRGVVRRLLLPARPAPRPLAADRGRRGAGLRAALGNRPARGGAAALPGKGLPDVLQQDVRRARLDERGDAQPLDRAGGERADGGEHGALLHRARHRRHGGEAGDRAPRAAARAALQALRGRHGRAAQRAGGRGLGGDGARLGDRGARAGGEDRHRAELARRRPRLVRRLRAGQGPGDRRVGHARVRRARVARRAHREQHRGQAPEAAARPRAADRGRV</sequence>
<feature type="region of interest" description="Disordered" evidence="1">
    <location>
        <begin position="188"/>
        <end position="220"/>
    </location>
</feature>
<reference evidence="2" key="1">
    <citation type="submission" date="2020-02" db="EMBL/GenBank/DDBJ databases">
        <authorList>
            <person name="Meier V. D."/>
        </authorList>
    </citation>
    <scope>NUCLEOTIDE SEQUENCE</scope>
    <source>
        <strain evidence="2">AVDCRST_MAG11</strain>
    </source>
</reference>
<feature type="non-terminal residue" evidence="2">
    <location>
        <position position="1"/>
    </location>
</feature>
<feature type="compositionally biased region" description="Low complexity" evidence="1">
    <location>
        <begin position="111"/>
        <end position="122"/>
    </location>
</feature>
<feature type="region of interest" description="Disordered" evidence="1">
    <location>
        <begin position="329"/>
        <end position="348"/>
    </location>
</feature>
<dbReference type="AlphaFoldDB" id="A0A6J4KAZ4"/>
<evidence type="ECO:0000256" key="1">
    <source>
        <dbReference type="SAM" id="MobiDB-lite"/>
    </source>
</evidence>
<feature type="compositionally biased region" description="Basic and acidic residues" evidence="1">
    <location>
        <begin position="53"/>
        <end position="73"/>
    </location>
</feature>
<accession>A0A6J4KAZ4</accession>
<proteinExistence type="predicted"/>
<evidence type="ECO:0000313" key="2">
    <source>
        <dbReference type="EMBL" id="CAA9300815.1"/>
    </source>
</evidence>